<gene>
    <name evidence="2" type="ORF">ABS24_04725</name>
</gene>
<protein>
    <recommendedName>
        <fullName evidence="1">Inositol polyphosphate-related phosphatase domain-containing protein</fullName>
    </recommendedName>
</protein>
<dbReference type="AlphaFoldDB" id="A0A0R2TY61"/>
<dbReference type="EMBL" id="LICA01000423">
    <property type="protein sequence ID" value="KRO91796.1"/>
    <property type="molecule type" value="Genomic_DNA"/>
</dbReference>
<reference evidence="2 3" key="1">
    <citation type="submission" date="2015-10" db="EMBL/GenBank/DDBJ databases">
        <title>Metagenome-Assembled Genomes uncover a global brackish microbiome.</title>
        <authorList>
            <person name="Hugerth L.W."/>
            <person name="Larsson J."/>
            <person name="Alneberg J."/>
            <person name="Lindh M.V."/>
            <person name="Legrand C."/>
            <person name="Pinhassi J."/>
            <person name="Andersson A.F."/>
        </authorList>
    </citation>
    <scope>NUCLEOTIDE SEQUENCE [LARGE SCALE GENOMIC DNA]</scope>
    <source>
        <strain evidence="2">BACL26 MAG-121220-bin70</strain>
    </source>
</reference>
<proteinExistence type="predicted"/>
<comment type="caution">
    <text evidence="2">The sequence shown here is derived from an EMBL/GenBank/DDBJ whole genome shotgun (WGS) entry which is preliminary data.</text>
</comment>
<dbReference type="GO" id="GO:0005737">
    <property type="term" value="C:cytoplasm"/>
    <property type="evidence" value="ECO:0007669"/>
    <property type="project" value="TreeGrafter"/>
</dbReference>
<dbReference type="GO" id="GO:0004767">
    <property type="term" value="F:sphingomyelin phosphodiesterase activity"/>
    <property type="evidence" value="ECO:0007669"/>
    <property type="project" value="InterPro"/>
</dbReference>
<dbReference type="Pfam" id="PF22669">
    <property type="entry name" value="Exo_endo_phos2"/>
    <property type="match status" value="1"/>
</dbReference>
<dbReference type="InterPro" id="IPR036691">
    <property type="entry name" value="Endo/exonu/phosph_ase_sf"/>
</dbReference>
<dbReference type="PANTHER" id="PTHR16320">
    <property type="entry name" value="SPHINGOMYELINASE FAMILY MEMBER"/>
    <property type="match status" value="1"/>
</dbReference>
<evidence type="ECO:0000313" key="3">
    <source>
        <dbReference type="Proteomes" id="UP000051213"/>
    </source>
</evidence>
<dbReference type="InterPro" id="IPR038772">
    <property type="entry name" value="Sph/SMPD2-like"/>
</dbReference>
<evidence type="ECO:0000313" key="2">
    <source>
        <dbReference type="EMBL" id="KRO91796.1"/>
    </source>
</evidence>
<name>A0A0R2TY61_9GAMM</name>
<dbReference type="Proteomes" id="UP000051213">
    <property type="component" value="Unassembled WGS sequence"/>
</dbReference>
<sequence>MKLKALFLSTMILSMNLFSLEQQSEKLRILVYNTHGLPEIFISDNPKMRFPVIGKKTQDFSIALLQEDYSHHEELLSGLAKESLAIRGGLGGRLICPFCTGSGLTSVFNLPKNWTVEVENQTYETCSGWLRGANDCFAYKGFQIIKITLPSNKRFFIVNTHMDAGKRNSDRASRERQLEQIISTIKQRTTTEALIVAGDLNLNSKNPGDVKLLENFKEELRLTDSFTGHKISKKWTILDYILYKQGEELEFKIISVGEDDSFVTEEGPLSDHPALIIEVSI</sequence>
<dbReference type="Gene3D" id="3.60.10.10">
    <property type="entry name" value="Endonuclease/exonuclease/phosphatase"/>
    <property type="match status" value="1"/>
</dbReference>
<organism evidence="2 3">
    <name type="scientific">SAR92 bacterium BACL26 MAG-121220-bin70</name>
    <dbReference type="NCBI Taxonomy" id="1655626"/>
    <lineage>
        <taxon>Bacteria</taxon>
        <taxon>Pseudomonadati</taxon>
        <taxon>Pseudomonadota</taxon>
        <taxon>Gammaproteobacteria</taxon>
        <taxon>Cellvibrionales</taxon>
        <taxon>Porticoccaceae</taxon>
        <taxon>SAR92 clade</taxon>
    </lineage>
</organism>
<dbReference type="SUPFAM" id="SSF56219">
    <property type="entry name" value="DNase I-like"/>
    <property type="match status" value="1"/>
</dbReference>
<accession>A0A0R2TY61</accession>
<evidence type="ECO:0000259" key="1">
    <source>
        <dbReference type="Pfam" id="PF22669"/>
    </source>
</evidence>
<dbReference type="GO" id="GO:0016791">
    <property type="term" value="F:phosphatase activity"/>
    <property type="evidence" value="ECO:0007669"/>
    <property type="project" value="InterPro"/>
</dbReference>
<feature type="domain" description="Inositol polyphosphate-related phosphatase" evidence="1">
    <location>
        <begin position="129"/>
        <end position="204"/>
    </location>
</feature>
<dbReference type="InterPro" id="IPR000300">
    <property type="entry name" value="IPPc"/>
</dbReference>
<dbReference type="PANTHER" id="PTHR16320:SF1">
    <property type="entry name" value="SPHINGOMYELINASE DDB_G0288017"/>
    <property type="match status" value="1"/>
</dbReference>
<dbReference type="GO" id="GO:0046856">
    <property type="term" value="P:phosphatidylinositol dephosphorylation"/>
    <property type="evidence" value="ECO:0007669"/>
    <property type="project" value="InterPro"/>
</dbReference>